<dbReference type="CDD" id="cd02120">
    <property type="entry name" value="PA_subtilisin_like"/>
    <property type="match status" value="1"/>
</dbReference>
<dbReference type="GO" id="GO:0006508">
    <property type="term" value="P:proteolysis"/>
    <property type="evidence" value="ECO:0007669"/>
    <property type="project" value="UniProtKB-KW"/>
</dbReference>
<dbReference type="Gene3D" id="3.50.30.30">
    <property type="match status" value="1"/>
</dbReference>
<feature type="domain" description="Peptidase S8/S53" evidence="8">
    <location>
        <begin position="484"/>
        <end position="936"/>
    </location>
</feature>
<feature type="active site" description="Charge relay system" evidence="6 7">
    <location>
        <position position="562"/>
    </location>
</feature>
<dbReference type="InterPro" id="IPR023828">
    <property type="entry name" value="Peptidase_S8_Ser-AS"/>
</dbReference>
<dbReference type="FunFam" id="2.60.40.2310:FF:000001">
    <property type="entry name" value="Subtilisin-like protease SBT1.5"/>
    <property type="match status" value="1"/>
</dbReference>
<dbReference type="GO" id="GO:0004252">
    <property type="term" value="F:serine-type endopeptidase activity"/>
    <property type="evidence" value="ECO:0007669"/>
    <property type="project" value="UniProtKB-UniRule"/>
</dbReference>
<feature type="domain" description="Inhibitor I9" evidence="10">
    <location>
        <begin position="375"/>
        <end position="454"/>
    </location>
</feature>
<sequence>MLSRSINVPRLDLSLPSWHFPSFRGSKIQNGFLPLKDLSLAKAPFEGTTWFMSSINDTFEAGEAEYLRFPSYQSEGRLLCLAGISTRNGTLNSYALVHPDKLPPGSRFLPGITFVSESHYGYHNICHGLFAVMPFAAWHYRKGCVKPARWVLYQRGELRKETSNWVTNFLELTFGEKMTVEKFQGAGEVNYKSSCFEEAVVFRHHEGKMLKEKKIQVYEMLRCKSRKYCKIEERNGTDENLVRMTLLLRNGSRSFKDEAGVINVFQKVCAKVKGCQLKVSQSENLTFCDQVKLMSETDVLASPHGAQLTNLFFMDKNSSVMEFFPKGWKDLAGAGQFMFQWISAYSGMRHVGTWHDPKGDKFEETKGENEEKRQVYVVYMGAAPSDSKDFLRESHLQLLGSVLRRGEKAENTLVRNYKHGFSGFAARLSEAEASALRRKPGVVSVFVDPVYKPHTTRSWDFLRQSLVIDSTPNSDSVPSAATADTIIGLLDTGIWPESQSFSDNGFGPVPSRWKGICMEGSDFNSSNCNKKLIGARYYATDEAPFTPTALSNANSVRDEQGHGTHTASTAAGNSITGASYYGLASGTAKGGSTGSRIAMYRVCSSFGCPGSQILAGFDDAVADGVDLLSVSLGASAYYRPDFSEDPIAIGAFHAVAKGITVVCSAGNDGPTASSVVNAAPWILTVAATTIDRFFESDILLGGNRSAIKGKAINFSSLDKSPNYPIIDGGSAKSNSSDVTSASHCEPGTLDGSKVKGKIVVCMHSQSDSTKTIKLQGLQDLGAFGTVFANDMENYVASSYNNFPVSEIIVQAANDVFTYINSTKNPVATILPTITVTNFKPAPVVAYFSSRGPSGQTRNLLKPDIAAPGVNILASWIPTSTGVPKGQKPSSFNLVSGTSMACPHVAGAVATIKAWNPTWSPFAIRSAIMTTATQVNSDKAPLTTASGSAATPYDIGSGEVVPTAALQPGLVYDLTTRDLLLFLCNYGYNSSKISLISNNTNGFSCPSNSSTELISNLNYPSIAVSGMKQNEIRTVNRVVTNVGSQYETVYTATVNSPAGLDVKVVPNKLKFSKSYKSLGFQVVFTMKNSSSQGDLFGSITWSDGTHTVRSPFVVATAN</sequence>
<evidence type="ECO:0000256" key="2">
    <source>
        <dbReference type="ARBA" id="ARBA00022670"/>
    </source>
</evidence>
<comment type="similarity">
    <text evidence="1 7">Belongs to the peptidase S8 family.</text>
</comment>
<dbReference type="Pfam" id="PF17766">
    <property type="entry name" value="fn3_6"/>
    <property type="match status" value="1"/>
</dbReference>
<evidence type="ECO:0000256" key="5">
    <source>
        <dbReference type="ARBA" id="ARBA00022825"/>
    </source>
</evidence>
<dbReference type="CDD" id="cd04852">
    <property type="entry name" value="Peptidases_S8_3"/>
    <property type="match status" value="1"/>
</dbReference>
<evidence type="ECO:0000256" key="4">
    <source>
        <dbReference type="ARBA" id="ARBA00022801"/>
    </source>
</evidence>
<dbReference type="Gene3D" id="3.30.70.80">
    <property type="entry name" value="Peptidase S8 propeptide/proteinase inhibitor I9"/>
    <property type="match status" value="1"/>
</dbReference>
<feature type="domain" description="Subtilisin-like protease fibronectin type-III" evidence="11">
    <location>
        <begin position="1015"/>
        <end position="1113"/>
    </location>
</feature>
<evidence type="ECO:0000256" key="1">
    <source>
        <dbReference type="ARBA" id="ARBA00011073"/>
    </source>
</evidence>
<name>A0AAV8EUT8_9POAL</name>
<dbReference type="Pfam" id="PF00082">
    <property type="entry name" value="Peptidase_S8"/>
    <property type="match status" value="1"/>
</dbReference>
<dbReference type="FunFam" id="3.40.50.200:FF:000006">
    <property type="entry name" value="Subtilisin-like protease SBT1.5"/>
    <property type="match status" value="1"/>
</dbReference>
<dbReference type="InterPro" id="IPR010259">
    <property type="entry name" value="S8pro/Inhibitor_I9"/>
</dbReference>
<dbReference type="EMBL" id="JAMFTS010000002">
    <property type="protein sequence ID" value="KAJ4784469.1"/>
    <property type="molecule type" value="Genomic_DNA"/>
</dbReference>
<keyword evidence="13" id="KW-1185">Reference proteome</keyword>
<dbReference type="Gene3D" id="2.60.40.2310">
    <property type="match status" value="1"/>
</dbReference>
<dbReference type="Pfam" id="PF05922">
    <property type="entry name" value="Inhibitor_I9"/>
    <property type="match status" value="1"/>
</dbReference>
<dbReference type="FunFam" id="3.30.70.80:FF:000002">
    <property type="entry name" value="Subtilisin-like protease SBT5.3"/>
    <property type="match status" value="1"/>
</dbReference>
<comment type="caution">
    <text evidence="12">The sequence shown here is derived from an EMBL/GenBank/DDBJ whole genome shotgun (WGS) entry which is preliminary data.</text>
</comment>
<dbReference type="SUPFAM" id="SSF52743">
    <property type="entry name" value="Subtilisin-like"/>
    <property type="match status" value="1"/>
</dbReference>
<dbReference type="InterPro" id="IPR049625">
    <property type="entry name" value="Glyco_transf_61_cat"/>
</dbReference>
<dbReference type="InterPro" id="IPR045051">
    <property type="entry name" value="SBT"/>
</dbReference>
<dbReference type="InterPro" id="IPR000209">
    <property type="entry name" value="Peptidase_S8/S53_dom"/>
</dbReference>
<dbReference type="InterPro" id="IPR036852">
    <property type="entry name" value="Peptidase_S8/S53_dom_sf"/>
</dbReference>
<evidence type="ECO:0000256" key="3">
    <source>
        <dbReference type="ARBA" id="ARBA00022729"/>
    </source>
</evidence>
<evidence type="ECO:0000313" key="13">
    <source>
        <dbReference type="Proteomes" id="UP001140206"/>
    </source>
</evidence>
<dbReference type="InterPro" id="IPR041469">
    <property type="entry name" value="Subtilisin-like_FN3"/>
</dbReference>
<keyword evidence="5 7" id="KW-0720">Serine protease</keyword>
<keyword evidence="3" id="KW-0732">Signal</keyword>
<dbReference type="PROSITE" id="PS00138">
    <property type="entry name" value="SUBTILASE_SER"/>
    <property type="match status" value="1"/>
</dbReference>
<evidence type="ECO:0000313" key="12">
    <source>
        <dbReference type="EMBL" id="KAJ4784469.1"/>
    </source>
</evidence>
<dbReference type="Pfam" id="PF04577">
    <property type="entry name" value="Glyco_transf_61"/>
    <property type="match status" value="1"/>
</dbReference>
<protein>
    <submittedName>
        <fullName evidence="12">Subtilisin-like protein</fullName>
    </submittedName>
</protein>
<dbReference type="Gene3D" id="3.40.50.200">
    <property type="entry name" value="Peptidase S8/S53 domain"/>
    <property type="match status" value="1"/>
</dbReference>
<dbReference type="Proteomes" id="UP001140206">
    <property type="component" value="Chromosome 2"/>
</dbReference>
<organism evidence="12 13">
    <name type="scientific">Rhynchospora pubera</name>
    <dbReference type="NCBI Taxonomy" id="906938"/>
    <lineage>
        <taxon>Eukaryota</taxon>
        <taxon>Viridiplantae</taxon>
        <taxon>Streptophyta</taxon>
        <taxon>Embryophyta</taxon>
        <taxon>Tracheophyta</taxon>
        <taxon>Spermatophyta</taxon>
        <taxon>Magnoliopsida</taxon>
        <taxon>Liliopsida</taxon>
        <taxon>Poales</taxon>
        <taxon>Cyperaceae</taxon>
        <taxon>Cyperoideae</taxon>
        <taxon>Rhynchosporeae</taxon>
        <taxon>Rhynchospora</taxon>
    </lineage>
</organism>
<gene>
    <name evidence="12" type="ORF">LUZ62_035715</name>
</gene>
<dbReference type="InterPro" id="IPR034197">
    <property type="entry name" value="Peptidases_S8_3"/>
</dbReference>
<proteinExistence type="inferred from homology"/>
<evidence type="ECO:0000259" key="9">
    <source>
        <dbReference type="Pfam" id="PF04577"/>
    </source>
</evidence>
<keyword evidence="4 7" id="KW-0378">Hydrolase</keyword>
<dbReference type="PRINTS" id="PR00723">
    <property type="entry name" value="SUBTILISIN"/>
</dbReference>
<feature type="active site" description="Charge relay system" evidence="6 7">
    <location>
        <position position="898"/>
    </location>
</feature>
<dbReference type="PROSITE" id="PS51892">
    <property type="entry name" value="SUBTILASE"/>
    <property type="match status" value="1"/>
</dbReference>
<feature type="domain" description="Glycosyltransferase 61 catalytic" evidence="9">
    <location>
        <begin position="228"/>
        <end position="321"/>
    </location>
</feature>
<dbReference type="GO" id="GO:0016757">
    <property type="term" value="F:glycosyltransferase activity"/>
    <property type="evidence" value="ECO:0007669"/>
    <property type="project" value="InterPro"/>
</dbReference>
<dbReference type="PANTHER" id="PTHR10795">
    <property type="entry name" value="PROPROTEIN CONVERTASE SUBTILISIN/KEXIN"/>
    <property type="match status" value="1"/>
</dbReference>
<feature type="active site" description="Charge relay system" evidence="6 7">
    <location>
        <position position="491"/>
    </location>
</feature>
<evidence type="ECO:0000256" key="6">
    <source>
        <dbReference type="PIRSR" id="PIRSR615500-1"/>
    </source>
</evidence>
<keyword evidence="2 7" id="KW-0645">Protease</keyword>
<evidence type="ECO:0000259" key="8">
    <source>
        <dbReference type="Pfam" id="PF00082"/>
    </source>
</evidence>
<dbReference type="InterPro" id="IPR015500">
    <property type="entry name" value="Peptidase_S8_subtilisin-rel"/>
</dbReference>
<evidence type="ECO:0000259" key="10">
    <source>
        <dbReference type="Pfam" id="PF05922"/>
    </source>
</evidence>
<evidence type="ECO:0000259" key="11">
    <source>
        <dbReference type="Pfam" id="PF17766"/>
    </source>
</evidence>
<evidence type="ECO:0000256" key="7">
    <source>
        <dbReference type="PROSITE-ProRule" id="PRU01240"/>
    </source>
</evidence>
<accession>A0AAV8EUT8</accession>
<reference evidence="12" key="1">
    <citation type="submission" date="2022-08" db="EMBL/GenBank/DDBJ databases">
        <authorList>
            <person name="Marques A."/>
        </authorList>
    </citation>
    <scope>NUCLEOTIDE SEQUENCE</scope>
    <source>
        <strain evidence="12">RhyPub2mFocal</strain>
        <tissue evidence="12">Leaves</tissue>
    </source>
</reference>
<dbReference type="InterPro" id="IPR037045">
    <property type="entry name" value="S8pro/Inhibitor_I9_sf"/>
</dbReference>
<dbReference type="AlphaFoldDB" id="A0AAV8EUT8"/>